<evidence type="ECO:0000313" key="2">
    <source>
        <dbReference type="Proteomes" id="UP000704176"/>
    </source>
</evidence>
<comment type="caution">
    <text evidence="1">The sequence shown here is derived from an EMBL/GenBank/DDBJ whole genome shotgun (WGS) entry which is preliminary data.</text>
</comment>
<evidence type="ECO:0008006" key="3">
    <source>
        <dbReference type="Google" id="ProtNLM"/>
    </source>
</evidence>
<dbReference type="EMBL" id="JAIRBM010000004">
    <property type="protein sequence ID" value="MBZ6076137.1"/>
    <property type="molecule type" value="Genomic_DNA"/>
</dbReference>
<dbReference type="RefSeq" id="WP_224312445.1">
    <property type="nucleotide sequence ID" value="NZ_JAIRBM010000004.1"/>
</dbReference>
<protein>
    <recommendedName>
        <fullName evidence="3">IPT/TIG domain-containing protein</fullName>
    </recommendedName>
</protein>
<proteinExistence type="predicted"/>
<gene>
    <name evidence="1" type="ORF">K9B37_07515</name>
</gene>
<reference evidence="1 2" key="1">
    <citation type="submission" date="2021-09" db="EMBL/GenBank/DDBJ databases">
        <title>The complete genome sequence of a new microorganism.</title>
        <authorList>
            <person name="Zi Z."/>
        </authorList>
    </citation>
    <scope>NUCLEOTIDE SEQUENCE [LARGE SCALE GENOMIC DNA]</scope>
    <source>
        <strain evidence="1 2">WGZ8</strain>
    </source>
</reference>
<keyword evidence="2" id="KW-1185">Reference proteome</keyword>
<accession>A0ABS7VMC6</accession>
<name>A0ABS7VMC6_9HYPH</name>
<sequence>MTVRVIDPVNPLPPVYGEGESELVIGSGFVDRTITVCASDPQGASIDRTFIIEVDPDVISIPHSRRLGT</sequence>
<evidence type="ECO:0000313" key="1">
    <source>
        <dbReference type="EMBL" id="MBZ6076137.1"/>
    </source>
</evidence>
<organism evidence="1 2">
    <name type="scientific">Microvirga puerhi</name>
    <dbReference type="NCBI Taxonomy" id="2876078"/>
    <lineage>
        <taxon>Bacteria</taxon>
        <taxon>Pseudomonadati</taxon>
        <taxon>Pseudomonadota</taxon>
        <taxon>Alphaproteobacteria</taxon>
        <taxon>Hyphomicrobiales</taxon>
        <taxon>Methylobacteriaceae</taxon>
        <taxon>Microvirga</taxon>
    </lineage>
</organism>
<dbReference type="Proteomes" id="UP000704176">
    <property type="component" value="Unassembled WGS sequence"/>
</dbReference>